<dbReference type="Proteomes" id="UP000504624">
    <property type="component" value="Unplaced"/>
</dbReference>
<feature type="compositionally biased region" description="Basic residues" evidence="1">
    <location>
        <begin position="114"/>
        <end position="125"/>
    </location>
</feature>
<dbReference type="GeneID" id="108496840"/>
<feature type="region of interest" description="Disordered" evidence="1">
    <location>
        <begin position="109"/>
        <end position="200"/>
    </location>
</feature>
<gene>
    <name evidence="3" type="primary">LOC108496840</name>
</gene>
<organism evidence="2 3">
    <name type="scientific">Lepidothrix coronata</name>
    <name type="common">blue-crowned manakin</name>
    <dbReference type="NCBI Taxonomy" id="321398"/>
    <lineage>
        <taxon>Eukaryota</taxon>
        <taxon>Metazoa</taxon>
        <taxon>Chordata</taxon>
        <taxon>Craniata</taxon>
        <taxon>Vertebrata</taxon>
        <taxon>Euteleostomi</taxon>
        <taxon>Archelosauria</taxon>
        <taxon>Archosauria</taxon>
        <taxon>Dinosauria</taxon>
        <taxon>Saurischia</taxon>
        <taxon>Theropoda</taxon>
        <taxon>Coelurosauria</taxon>
        <taxon>Aves</taxon>
        <taxon>Neognathae</taxon>
        <taxon>Neoaves</taxon>
        <taxon>Telluraves</taxon>
        <taxon>Australaves</taxon>
        <taxon>Passeriformes</taxon>
        <taxon>Pipridae</taxon>
        <taxon>Lepidothrix</taxon>
    </lineage>
</organism>
<reference evidence="3" key="1">
    <citation type="submission" date="2025-08" db="UniProtKB">
        <authorList>
            <consortium name="RefSeq"/>
        </authorList>
    </citation>
    <scope>IDENTIFICATION</scope>
</reference>
<evidence type="ECO:0000256" key="1">
    <source>
        <dbReference type="SAM" id="MobiDB-lite"/>
    </source>
</evidence>
<name>A0A6J0H5U6_9PASS</name>
<evidence type="ECO:0000313" key="2">
    <source>
        <dbReference type="Proteomes" id="UP000504624"/>
    </source>
</evidence>
<dbReference type="AlphaFoldDB" id="A0A6J0H5U6"/>
<feature type="region of interest" description="Disordered" evidence="1">
    <location>
        <begin position="1"/>
        <end position="41"/>
    </location>
</feature>
<accession>A0A6J0H5U6</accession>
<protein>
    <submittedName>
        <fullName evidence="3">Uncharacterized protein LOC108496840</fullName>
    </submittedName>
</protein>
<dbReference type="RefSeq" id="XP_017669421.1">
    <property type="nucleotide sequence ID" value="XM_017813932.1"/>
</dbReference>
<keyword evidence="2" id="KW-1185">Reference proteome</keyword>
<proteinExistence type="predicted"/>
<evidence type="ECO:0000313" key="3">
    <source>
        <dbReference type="RefSeq" id="XP_017669421.1"/>
    </source>
</evidence>
<sequence>MRPQRSLPAPRGRLPGYGADVTSDATAERREPGPRRAGRGRGLIMEGGARLDGTALICCEGRALSVGACPGCGQGRGECGCVGAGPTGAGPGRSLRALPAGLGFLDGPGAFRCPRSRRSPRKPSRWPRGVPRAALPAQSRPVSSPPRTCSGRGRGRCGGSGADTAQGKAPVRLRHGTSARNGRNRSEIHPPQDKLGSAAPPEGGGCGVCRRCTNRLLQLPNHCCLEAAEQSCERARPQRPANQSGTKPEQMKILLQGQRDHLIWEHHGKEMNPSGRAAEVRSQTEGGC</sequence>